<dbReference type="EMBL" id="LJXT01000027">
    <property type="protein sequence ID" value="KPQ18037.1"/>
    <property type="molecule type" value="Genomic_DNA"/>
</dbReference>
<name>A0A0P7YR82_9BACT</name>
<feature type="transmembrane region" description="Helical" evidence="1">
    <location>
        <begin position="36"/>
        <end position="55"/>
    </location>
</feature>
<feature type="transmembrane region" description="Helical" evidence="1">
    <location>
        <begin position="61"/>
        <end position="81"/>
    </location>
</feature>
<comment type="caution">
    <text evidence="2">The sequence shown here is derived from an EMBL/GenBank/DDBJ whole genome shotgun (WGS) entry which is preliminary data.</text>
</comment>
<organism evidence="2 3">
    <name type="scientific">Algoriphagus marincola HL-49</name>
    <dbReference type="NCBI Taxonomy" id="1305737"/>
    <lineage>
        <taxon>Bacteria</taxon>
        <taxon>Pseudomonadati</taxon>
        <taxon>Bacteroidota</taxon>
        <taxon>Cytophagia</taxon>
        <taxon>Cytophagales</taxon>
        <taxon>Cyclobacteriaceae</taxon>
        <taxon>Algoriphagus</taxon>
    </lineage>
</organism>
<feature type="transmembrane region" description="Helical" evidence="1">
    <location>
        <begin position="93"/>
        <end position="114"/>
    </location>
</feature>
<keyword evidence="1" id="KW-0472">Membrane</keyword>
<dbReference type="STRING" id="1305737.GCA_000526355_02835"/>
<sequence>MLEHPITGVLLIVGGTFGFTILASKSTDGQTFSDITNFRGYTSSLGFIIIGNLILLNSSNLLAATTLFLCSIGVLTFGVITKRIGTNSQMHKPQLLIFTLVGITLSVALFLASFQK</sequence>
<protein>
    <submittedName>
        <fullName evidence="2">Uncharacterized protein</fullName>
    </submittedName>
</protein>
<feature type="transmembrane region" description="Helical" evidence="1">
    <location>
        <begin position="6"/>
        <end position="24"/>
    </location>
</feature>
<gene>
    <name evidence="2" type="ORF">HLUCCX10_05890</name>
</gene>
<accession>A0A0P7YR82</accession>
<keyword evidence="1" id="KW-0812">Transmembrane</keyword>
<evidence type="ECO:0000313" key="3">
    <source>
        <dbReference type="Proteomes" id="UP000050421"/>
    </source>
</evidence>
<evidence type="ECO:0000256" key="1">
    <source>
        <dbReference type="SAM" id="Phobius"/>
    </source>
</evidence>
<dbReference type="Proteomes" id="UP000050421">
    <property type="component" value="Unassembled WGS sequence"/>
</dbReference>
<dbReference type="AlphaFoldDB" id="A0A0P7YR82"/>
<proteinExistence type="predicted"/>
<evidence type="ECO:0000313" key="2">
    <source>
        <dbReference type="EMBL" id="KPQ18037.1"/>
    </source>
</evidence>
<reference evidence="2 3" key="1">
    <citation type="submission" date="2015-09" db="EMBL/GenBank/DDBJ databases">
        <title>Identification and resolution of microdiversity through metagenomic sequencing of parallel consortia.</title>
        <authorList>
            <person name="Nelson W.C."/>
            <person name="Romine M.F."/>
            <person name="Lindemann S.R."/>
        </authorList>
    </citation>
    <scope>NUCLEOTIDE SEQUENCE [LARGE SCALE GENOMIC DNA]</scope>
    <source>
        <strain evidence="2">HL-49</strain>
    </source>
</reference>
<dbReference type="PATRIC" id="fig|1305737.6.peg.1841"/>
<keyword evidence="1" id="KW-1133">Transmembrane helix</keyword>